<dbReference type="RefSeq" id="WP_298263911.1">
    <property type="nucleotide sequence ID" value="NZ_JBHTIC010000020.1"/>
</dbReference>
<dbReference type="Pfam" id="PF13564">
    <property type="entry name" value="DoxX_2"/>
    <property type="match status" value="1"/>
</dbReference>
<evidence type="ECO:0000313" key="7">
    <source>
        <dbReference type="Proteomes" id="UP001597032"/>
    </source>
</evidence>
<keyword evidence="7" id="KW-1185">Reference proteome</keyword>
<gene>
    <name evidence="6" type="ORF">ACFQZW_13685</name>
</gene>
<evidence type="ECO:0000256" key="3">
    <source>
        <dbReference type="ARBA" id="ARBA00022989"/>
    </source>
</evidence>
<feature type="transmembrane region" description="Helical" evidence="5">
    <location>
        <begin position="45"/>
        <end position="63"/>
    </location>
</feature>
<dbReference type="InterPro" id="IPR032808">
    <property type="entry name" value="DoxX"/>
</dbReference>
<feature type="transmembrane region" description="Helical" evidence="5">
    <location>
        <begin position="97"/>
        <end position="113"/>
    </location>
</feature>
<evidence type="ECO:0000256" key="4">
    <source>
        <dbReference type="ARBA" id="ARBA00023136"/>
    </source>
</evidence>
<comment type="subcellular location">
    <subcellularLocation>
        <location evidence="1">Membrane</location>
        <topology evidence="1">Multi-pass membrane protein</topology>
    </subcellularLocation>
</comment>
<evidence type="ECO:0000256" key="1">
    <source>
        <dbReference type="ARBA" id="ARBA00004141"/>
    </source>
</evidence>
<dbReference type="EMBL" id="JBHTIC010000020">
    <property type="protein sequence ID" value="MFD0763136.1"/>
    <property type="molecule type" value="Genomic_DNA"/>
</dbReference>
<dbReference type="Proteomes" id="UP001597032">
    <property type="component" value="Unassembled WGS sequence"/>
</dbReference>
<organism evidence="6 7">
    <name type="scientific">Lutibacter aestuarii</name>
    <dbReference type="NCBI Taxonomy" id="861111"/>
    <lineage>
        <taxon>Bacteria</taxon>
        <taxon>Pseudomonadati</taxon>
        <taxon>Bacteroidota</taxon>
        <taxon>Flavobacteriia</taxon>
        <taxon>Flavobacteriales</taxon>
        <taxon>Flavobacteriaceae</taxon>
        <taxon>Lutibacter</taxon>
    </lineage>
</organism>
<reference evidence="7" key="1">
    <citation type="journal article" date="2019" name="Int. J. Syst. Evol. Microbiol.">
        <title>The Global Catalogue of Microorganisms (GCM) 10K type strain sequencing project: providing services to taxonomists for standard genome sequencing and annotation.</title>
        <authorList>
            <consortium name="The Broad Institute Genomics Platform"/>
            <consortium name="The Broad Institute Genome Sequencing Center for Infectious Disease"/>
            <person name="Wu L."/>
            <person name="Ma J."/>
        </authorList>
    </citation>
    <scope>NUCLEOTIDE SEQUENCE [LARGE SCALE GENOMIC DNA]</scope>
    <source>
        <strain evidence="7">CCUG 60022</strain>
    </source>
</reference>
<sequence length="122" mass="13794">MNLNKIIYWVSTTLLGVLLLMSAGMYIFNYLAIEEAFKSFGYPTYLIYPLAIAKTTAVLVLVIQKQSIIKEWVYSALFFEIVLAFFAHFMIGDGEQTAAVIAMALLILSYIFGKRTFKNSIV</sequence>
<proteinExistence type="predicted"/>
<evidence type="ECO:0000313" key="6">
    <source>
        <dbReference type="EMBL" id="MFD0763136.1"/>
    </source>
</evidence>
<evidence type="ECO:0000256" key="5">
    <source>
        <dbReference type="SAM" id="Phobius"/>
    </source>
</evidence>
<keyword evidence="3 5" id="KW-1133">Transmembrane helix</keyword>
<feature type="transmembrane region" description="Helical" evidence="5">
    <location>
        <begin position="72"/>
        <end position="91"/>
    </location>
</feature>
<name>A0ABW2Z946_9FLAO</name>
<protein>
    <submittedName>
        <fullName evidence="6">DoxX family protein</fullName>
    </submittedName>
</protein>
<accession>A0ABW2Z946</accession>
<keyword evidence="2 5" id="KW-0812">Transmembrane</keyword>
<keyword evidence="4 5" id="KW-0472">Membrane</keyword>
<comment type="caution">
    <text evidence="6">The sequence shown here is derived from an EMBL/GenBank/DDBJ whole genome shotgun (WGS) entry which is preliminary data.</text>
</comment>
<evidence type="ECO:0000256" key="2">
    <source>
        <dbReference type="ARBA" id="ARBA00022692"/>
    </source>
</evidence>
<feature type="transmembrane region" description="Helical" evidence="5">
    <location>
        <begin position="7"/>
        <end position="33"/>
    </location>
</feature>